<keyword evidence="1" id="KW-1133">Transmembrane helix</keyword>
<keyword evidence="1" id="KW-0812">Transmembrane</keyword>
<evidence type="ECO:0000313" key="3">
    <source>
        <dbReference type="Proteomes" id="UP000316621"/>
    </source>
</evidence>
<reference evidence="2 3" key="1">
    <citation type="journal article" date="2018" name="Science">
        <title>The opium poppy genome and morphinan production.</title>
        <authorList>
            <person name="Guo L."/>
            <person name="Winzer T."/>
            <person name="Yang X."/>
            <person name="Li Y."/>
            <person name="Ning Z."/>
            <person name="He Z."/>
            <person name="Teodor R."/>
            <person name="Lu Y."/>
            <person name="Bowser T.A."/>
            <person name="Graham I.A."/>
            <person name="Ye K."/>
        </authorList>
    </citation>
    <scope>NUCLEOTIDE SEQUENCE [LARGE SCALE GENOMIC DNA]</scope>
    <source>
        <strain evidence="3">cv. HN1</strain>
        <tissue evidence="2">Leaves</tissue>
    </source>
</reference>
<evidence type="ECO:0000256" key="1">
    <source>
        <dbReference type="SAM" id="Phobius"/>
    </source>
</evidence>
<keyword evidence="1" id="KW-0472">Membrane</keyword>
<dbReference type="Proteomes" id="UP000316621">
    <property type="component" value="Chromosome 6"/>
</dbReference>
<accession>A0A4Y7JYX6</accession>
<feature type="transmembrane region" description="Helical" evidence="1">
    <location>
        <begin position="33"/>
        <end position="51"/>
    </location>
</feature>
<gene>
    <name evidence="2" type="ORF">C5167_009985</name>
</gene>
<dbReference type="AlphaFoldDB" id="A0A4Y7JYX6"/>
<dbReference type="EMBL" id="CM010720">
    <property type="protein sequence ID" value="RZC66294.1"/>
    <property type="molecule type" value="Genomic_DNA"/>
</dbReference>
<proteinExistence type="predicted"/>
<evidence type="ECO:0000313" key="2">
    <source>
        <dbReference type="EMBL" id="RZC66294.1"/>
    </source>
</evidence>
<organism evidence="2 3">
    <name type="scientific">Papaver somniferum</name>
    <name type="common">Opium poppy</name>
    <dbReference type="NCBI Taxonomy" id="3469"/>
    <lineage>
        <taxon>Eukaryota</taxon>
        <taxon>Viridiplantae</taxon>
        <taxon>Streptophyta</taxon>
        <taxon>Embryophyta</taxon>
        <taxon>Tracheophyta</taxon>
        <taxon>Spermatophyta</taxon>
        <taxon>Magnoliopsida</taxon>
        <taxon>Ranunculales</taxon>
        <taxon>Papaveraceae</taxon>
        <taxon>Papaveroideae</taxon>
        <taxon>Papaver</taxon>
    </lineage>
</organism>
<sequence length="71" mass="7941">MDSTRKNAVDGMRDINLSWKDVIKKGLTPISSIFNLAATCFVLHAIGYVIYVGSEVYMDTMVPCRQPSSVW</sequence>
<dbReference type="Gramene" id="RZC66294">
    <property type="protein sequence ID" value="RZC66294"/>
    <property type="gene ID" value="C5167_009985"/>
</dbReference>
<name>A0A4Y7JYX6_PAPSO</name>
<protein>
    <submittedName>
        <fullName evidence="2">Uncharacterized protein</fullName>
    </submittedName>
</protein>
<keyword evidence="3" id="KW-1185">Reference proteome</keyword>